<dbReference type="OrthoDB" id="1200238at2"/>
<protein>
    <submittedName>
        <fullName evidence="2">Uncharacterized protein</fullName>
    </submittedName>
</protein>
<evidence type="ECO:0000313" key="2">
    <source>
        <dbReference type="EMBL" id="PWK28461.1"/>
    </source>
</evidence>
<name>A0A316EE35_9BACT</name>
<evidence type="ECO:0000313" key="3">
    <source>
        <dbReference type="Proteomes" id="UP000245489"/>
    </source>
</evidence>
<feature type="transmembrane region" description="Helical" evidence="1">
    <location>
        <begin position="72"/>
        <end position="94"/>
    </location>
</feature>
<dbReference type="AlphaFoldDB" id="A0A316EE35"/>
<dbReference type="Proteomes" id="UP000245489">
    <property type="component" value="Unassembled WGS sequence"/>
</dbReference>
<dbReference type="EMBL" id="QGGO01000003">
    <property type="protein sequence ID" value="PWK28461.1"/>
    <property type="molecule type" value="Genomic_DNA"/>
</dbReference>
<accession>A0A316EE35</accession>
<sequence>MNEELLDQEEHLNPLDGLKNTFKNFEWGISLSVGGYLFLIFLGISYNFFYFSIFRINIFLFSEINDFLMAPLANPLVILLAILSIGMLITLYYLNVNFSRK</sequence>
<keyword evidence="1" id="KW-0812">Transmembrane</keyword>
<keyword evidence="3" id="KW-1185">Reference proteome</keyword>
<keyword evidence="1" id="KW-0472">Membrane</keyword>
<gene>
    <name evidence="2" type="ORF">LV89_00665</name>
</gene>
<proteinExistence type="predicted"/>
<keyword evidence="1" id="KW-1133">Transmembrane helix</keyword>
<comment type="caution">
    <text evidence="2">The sequence shown here is derived from an EMBL/GenBank/DDBJ whole genome shotgun (WGS) entry which is preliminary data.</text>
</comment>
<feature type="transmembrane region" description="Helical" evidence="1">
    <location>
        <begin position="27"/>
        <end position="51"/>
    </location>
</feature>
<reference evidence="2 3" key="1">
    <citation type="submission" date="2018-05" db="EMBL/GenBank/DDBJ databases">
        <title>Genomic Encyclopedia of Archaeal and Bacterial Type Strains, Phase II (KMG-II): from individual species to whole genera.</title>
        <authorList>
            <person name="Goeker M."/>
        </authorList>
    </citation>
    <scope>NUCLEOTIDE SEQUENCE [LARGE SCALE GENOMIC DNA]</scope>
    <source>
        <strain evidence="2 3">DSM 22214</strain>
    </source>
</reference>
<dbReference type="RefSeq" id="WP_109741453.1">
    <property type="nucleotide sequence ID" value="NZ_QGGO01000003.1"/>
</dbReference>
<evidence type="ECO:0000256" key="1">
    <source>
        <dbReference type="SAM" id="Phobius"/>
    </source>
</evidence>
<organism evidence="2 3">
    <name type="scientific">Arcicella aurantiaca</name>
    <dbReference type="NCBI Taxonomy" id="591202"/>
    <lineage>
        <taxon>Bacteria</taxon>
        <taxon>Pseudomonadati</taxon>
        <taxon>Bacteroidota</taxon>
        <taxon>Cytophagia</taxon>
        <taxon>Cytophagales</taxon>
        <taxon>Flectobacillaceae</taxon>
        <taxon>Arcicella</taxon>
    </lineage>
</organism>